<dbReference type="Proteomes" id="UP000770717">
    <property type="component" value="Unassembled WGS sequence"/>
</dbReference>
<keyword evidence="5" id="KW-1185">Reference proteome</keyword>
<dbReference type="EMBL" id="WNTK01005140">
    <property type="protein sequence ID" value="KAG9464081.1"/>
    <property type="molecule type" value="Genomic_DNA"/>
</dbReference>
<dbReference type="OrthoDB" id="10002959at2759"/>
<organism evidence="4 5">
    <name type="scientific">Eleutherodactylus coqui</name>
    <name type="common">Puerto Rican coqui</name>
    <dbReference type="NCBI Taxonomy" id="57060"/>
    <lineage>
        <taxon>Eukaryota</taxon>
        <taxon>Metazoa</taxon>
        <taxon>Chordata</taxon>
        <taxon>Craniata</taxon>
        <taxon>Vertebrata</taxon>
        <taxon>Euteleostomi</taxon>
        <taxon>Amphibia</taxon>
        <taxon>Batrachia</taxon>
        <taxon>Anura</taxon>
        <taxon>Neobatrachia</taxon>
        <taxon>Hyloidea</taxon>
        <taxon>Eleutherodactylidae</taxon>
        <taxon>Eleutherodactylinae</taxon>
        <taxon>Eleutherodactylus</taxon>
        <taxon>Eleutherodactylus</taxon>
    </lineage>
</organism>
<comment type="caution">
    <text evidence="4">The sequence shown here is derived from an EMBL/GenBank/DDBJ whole genome shotgun (WGS) entry which is preliminary data.</text>
</comment>
<dbReference type="InterPro" id="IPR001254">
    <property type="entry name" value="Trypsin_dom"/>
</dbReference>
<keyword evidence="1" id="KW-1015">Disulfide bond</keyword>
<dbReference type="AlphaFoldDB" id="A0A8J6ECC9"/>
<evidence type="ECO:0000256" key="1">
    <source>
        <dbReference type="ARBA" id="ARBA00023157"/>
    </source>
</evidence>
<dbReference type="Pfam" id="PF00089">
    <property type="entry name" value="Trypsin"/>
    <property type="match status" value="1"/>
</dbReference>
<dbReference type="GO" id="GO:0006508">
    <property type="term" value="P:proteolysis"/>
    <property type="evidence" value="ECO:0007669"/>
    <property type="project" value="InterPro"/>
</dbReference>
<dbReference type="FunFam" id="2.40.10.10:FF:000002">
    <property type="entry name" value="Transmembrane protease serine"/>
    <property type="match status" value="1"/>
</dbReference>
<dbReference type="GO" id="GO:0004252">
    <property type="term" value="F:serine-type endopeptidase activity"/>
    <property type="evidence" value="ECO:0007669"/>
    <property type="project" value="InterPro"/>
</dbReference>
<dbReference type="PANTHER" id="PTHR24252:SF24">
    <property type="entry name" value="TRANSMEMBRANE PROTEASE SERINE 2-LIKE ISOFORM X1"/>
    <property type="match status" value="1"/>
</dbReference>
<dbReference type="SUPFAM" id="SSF50494">
    <property type="entry name" value="Trypsin-like serine proteases"/>
    <property type="match status" value="1"/>
</dbReference>
<evidence type="ECO:0000313" key="5">
    <source>
        <dbReference type="Proteomes" id="UP000770717"/>
    </source>
</evidence>
<feature type="domain" description="Peptidase S1" evidence="3">
    <location>
        <begin position="1"/>
        <end position="97"/>
    </location>
</feature>
<dbReference type="InterPro" id="IPR009003">
    <property type="entry name" value="Peptidase_S1_PA"/>
</dbReference>
<gene>
    <name evidence="4" type="ORF">GDO78_020532</name>
</gene>
<reference evidence="4" key="1">
    <citation type="thesis" date="2020" institute="ProQuest LLC" country="789 East Eisenhower Parkway, Ann Arbor, MI, USA">
        <title>Comparative Genomics and Chromosome Evolution.</title>
        <authorList>
            <person name="Mudd A.B."/>
        </authorList>
    </citation>
    <scope>NUCLEOTIDE SEQUENCE</scope>
    <source>
        <strain evidence="4">HN-11 Male</strain>
        <tissue evidence="4">Kidney and liver</tissue>
    </source>
</reference>
<dbReference type="PANTHER" id="PTHR24252">
    <property type="entry name" value="ACROSIN-RELATED"/>
    <property type="match status" value="1"/>
</dbReference>
<accession>A0A8J6ECC9</accession>
<comment type="similarity">
    <text evidence="2">Belongs to the peptidase S1 family. CLIP subfamily.</text>
</comment>
<name>A0A8J6ECC9_ELECQ</name>
<dbReference type="InterPro" id="IPR033116">
    <property type="entry name" value="TRYPSIN_SER"/>
</dbReference>
<evidence type="ECO:0000313" key="4">
    <source>
        <dbReference type="EMBL" id="KAG9464081.1"/>
    </source>
</evidence>
<dbReference type="Gene3D" id="2.40.10.10">
    <property type="entry name" value="Trypsin-like serine proteases"/>
    <property type="match status" value="1"/>
</dbReference>
<protein>
    <recommendedName>
        <fullName evidence="3">Peptidase S1 domain-containing protein</fullName>
    </recommendedName>
</protein>
<feature type="non-terminal residue" evidence="4">
    <location>
        <position position="1"/>
    </location>
</feature>
<evidence type="ECO:0000259" key="3">
    <source>
        <dbReference type="PROSITE" id="PS50240"/>
    </source>
</evidence>
<evidence type="ECO:0000256" key="2">
    <source>
        <dbReference type="ARBA" id="ARBA00024195"/>
    </source>
</evidence>
<dbReference type="InterPro" id="IPR043504">
    <property type="entry name" value="Peptidase_S1_PA_chymotrypsin"/>
</dbReference>
<dbReference type="CDD" id="cd00190">
    <property type="entry name" value="Tryp_SPc"/>
    <property type="match status" value="1"/>
</dbReference>
<sequence>TLASTLQRININLISNAVCNQDNYGQVLDSMMCAGRLSGGIDTCQGDSGGPLVYLGGDSRYRQVGVVSWGEGCARPGKPGVYTRVSYYLPWVHSVMQFGL</sequence>
<dbReference type="PROSITE" id="PS00135">
    <property type="entry name" value="TRYPSIN_SER"/>
    <property type="match status" value="1"/>
</dbReference>
<dbReference type="PROSITE" id="PS50240">
    <property type="entry name" value="TRYPSIN_DOM"/>
    <property type="match status" value="1"/>
</dbReference>
<dbReference type="SMART" id="SM00020">
    <property type="entry name" value="Tryp_SPc"/>
    <property type="match status" value="1"/>
</dbReference>
<proteinExistence type="inferred from homology"/>